<reference evidence="2" key="1">
    <citation type="submission" date="2017-04" db="EMBL/GenBank/DDBJ databases">
        <authorList>
            <person name="Varghese N."/>
            <person name="Submissions S."/>
        </authorList>
    </citation>
    <scope>NUCLEOTIDE SEQUENCE [LARGE SCALE GENOMIC DNA]</scope>
    <source>
        <strain evidence="2">DSM 9293</strain>
    </source>
</reference>
<name>A0A1W1WFQ3_SULTA</name>
<dbReference type="RefSeq" id="WP_084661438.1">
    <property type="nucleotide sequence ID" value="NZ_FWWY01000001.1"/>
</dbReference>
<gene>
    <name evidence="1" type="ORF">SAMN00768000_1973</name>
</gene>
<dbReference type="OrthoDB" id="9787428at2"/>
<dbReference type="InterPro" id="IPR023393">
    <property type="entry name" value="START-like_dom_sf"/>
</dbReference>
<dbReference type="Gene3D" id="3.30.530.20">
    <property type="match status" value="1"/>
</dbReference>
<evidence type="ECO:0000313" key="1">
    <source>
        <dbReference type="EMBL" id="SMC05009.1"/>
    </source>
</evidence>
<dbReference type="CDD" id="cd05018">
    <property type="entry name" value="CoxG"/>
    <property type="match status" value="1"/>
</dbReference>
<dbReference type="PANTHER" id="PTHR38588">
    <property type="entry name" value="BLL0334 PROTEIN"/>
    <property type="match status" value="1"/>
</dbReference>
<dbReference type="EMBL" id="FWWY01000001">
    <property type="protein sequence ID" value="SMC05009.1"/>
    <property type="molecule type" value="Genomic_DNA"/>
</dbReference>
<dbReference type="Proteomes" id="UP000192660">
    <property type="component" value="Unassembled WGS sequence"/>
</dbReference>
<sequence length="149" mass="16075">MQLSGSKIIPASPDKAYALLTNPEILMRTMPGLKRLTPSESGGYAAEMEMGVAAIKGKYQGHMQIHDEVVPESYRLVLDGQGPGGFVSVNMTVAFEPHENGTLVRYEGEANVGGTIASMGQRMIHGVANYLVNQFFTAIAKEAERDMVS</sequence>
<evidence type="ECO:0008006" key="3">
    <source>
        <dbReference type="Google" id="ProtNLM"/>
    </source>
</evidence>
<dbReference type="InterPro" id="IPR010419">
    <property type="entry name" value="CO_DH_gsu"/>
</dbReference>
<proteinExistence type="predicted"/>
<dbReference type="SUPFAM" id="SSF55961">
    <property type="entry name" value="Bet v1-like"/>
    <property type="match status" value="1"/>
</dbReference>
<accession>A0A1W1WFQ3</accession>
<dbReference type="AlphaFoldDB" id="A0A1W1WFQ3"/>
<protein>
    <recommendedName>
        <fullName evidence="3">Carbon monoxide dehydrogenase</fullName>
    </recommendedName>
</protein>
<organism evidence="1 2">
    <name type="scientific">Sulfobacillus thermosulfidooxidans (strain DSM 9293 / VKM B-1269 / AT-1)</name>
    <dbReference type="NCBI Taxonomy" id="929705"/>
    <lineage>
        <taxon>Bacteria</taxon>
        <taxon>Bacillati</taxon>
        <taxon>Bacillota</taxon>
        <taxon>Clostridia</taxon>
        <taxon>Eubacteriales</taxon>
        <taxon>Clostridiales Family XVII. Incertae Sedis</taxon>
        <taxon>Sulfobacillus</taxon>
    </lineage>
</organism>
<evidence type="ECO:0000313" key="2">
    <source>
        <dbReference type="Proteomes" id="UP000192660"/>
    </source>
</evidence>
<keyword evidence="2" id="KW-1185">Reference proteome</keyword>
<dbReference type="STRING" id="28034.BFX07_15175"/>
<dbReference type="Pfam" id="PF06240">
    <property type="entry name" value="COXG"/>
    <property type="match status" value="1"/>
</dbReference>
<dbReference type="PANTHER" id="PTHR38588:SF1">
    <property type="entry name" value="BLL0334 PROTEIN"/>
    <property type="match status" value="1"/>
</dbReference>